<dbReference type="PATRIC" id="fig|1194404.4.peg.7900"/>
<comment type="caution">
    <text evidence="1">The sequence shown here is derived from an EMBL/GenBank/DDBJ whole genome shotgun (WGS) entry which is preliminary data.</text>
</comment>
<dbReference type="AlphaFoldDB" id="S6SH18"/>
<proteinExistence type="predicted"/>
<name>S6SH18_PSESF</name>
<gene>
    <name evidence="1" type="ORF">A244_38585</name>
</gene>
<reference evidence="1 2" key="1">
    <citation type="journal article" date="2013" name="PLoS Pathog.">
        <title>Genomic analysis of the Kiwifruit pathogen Pseudomonas syringae pv. actinidiae provides insight into the origins of an emergent plant disease.</title>
        <authorList>
            <person name="McCann H.C."/>
            <person name="Rikkerink E.H."/>
            <person name="Bertels F."/>
            <person name="Fiers M."/>
            <person name="Lu A."/>
            <person name="Rees-George J."/>
            <person name="Andersen M.T."/>
            <person name="Gleave A.P."/>
            <person name="Haubold B."/>
            <person name="Wohlers M.W."/>
            <person name="Guttman D.S."/>
            <person name="Wang P.W."/>
            <person name="Straub C."/>
            <person name="Vanneste J.L."/>
            <person name="Rainey P.B."/>
            <person name="Templeton M.D."/>
        </authorList>
    </citation>
    <scope>NUCLEOTIDE SEQUENCE [LARGE SCALE GENOMIC DNA]</scope>
    <source>
        <strain evidence="1 2">ICMP 18807</strain>
    </source>
</reference>
<dbReference type="EMBL" id="AOKG01002637">
    <property type="protein sequence ID" value="EPN30454.1"/>
    <property type="molecule type" value="Genomic_DNA"/>
</dbReference>
<organism evidence="1 2">
    <name type="scientific">Pseudomonas syringae pv. actinidiae ICMP 18807</name>
    <dbReference type="NCBI Taxonomy" id="1194404"/>
    <lineage>
        <taxon>Bacteria</taxon>
        <taxon>Pseudomonadati</taxon>
        <taxon>Pseudomonadota</taxon>
        <taxon>Gammaproteobacteria</taxon>
        <taxon>Pseudomonadales</taxon>
        <taxon>Pseudomonadaceae</taxon>
        <taxon>Pseudomonas</taxon>
        <taxon>Pseudomonas syringae</taxon>
    </lineage>
</organism>
<protein>
    <submittedName>
        <fullName evidence="1">YD repeat-containing protein</fullName>
    </submittedName>
</protein>
<dbReference type="Proteomes" id="UP000015729">
    <property type="component" value="Unassembled WGS sequence"/>
</dbReference>
<sequence length="93" mass="10557">NLIEKIVGIVRWQTFTYDSENRLVKTETMANSQVETTSSYQYDSCAKKAPSRAACTSTSPAAMRRSRVLINAKVKPKTRFITTTPTRSAPRWR</sequence>
<accession>S6SH18</accession>
<feature type="non-terminal residue" evidence="1">
    <location>
        <position position="1"/>
    </location>
</feature>
<evidence type="ECO:0000313" key="2">
    <source>
        <dbReference type="Proteomes" id="UP000015729"/>
    </source>
</evidence>
<evidence type="ECO:0000313" key="1">
    <source>
        <dbReference type="EMBL" id="EPN30454.1"/>
    </source>
</evidence>